<evidence type="ECO:0008006" key="3">
    <source>
        <dbReference type="Google" id="ProtNLM"/>
    </source>
</evidence>
<sequence length="360" mass="43654">MKYFEYLNEKKEFYDDLLEFIEDDSDSENNSLYNQLNYFKKKENQQEAILFFRLLAQLSNDHHRQPNFFKKIEQILQFFSTYIKQTFSNFTQFKIFKKSKLIILFLIEHDIMIVDKKIVKLMIDRSLKTNTKYHHFFYPEIKQYLESQDINKIEEEIQEKDMKEFKRLRKIGENESFLCNLIRNDLIVDFISLYSRNVLILQSTIIPSLYETNSFLINKEISIMEYACFFGSVQIIRFLLLNNIQFQPQDWLFAIHSNNAELIHILEENHVMPPYGTFNICFDEAIKCHNNEIAHYIKDVLMNSEYMNYKQILKYYNYDQIPDEFNDNSIFYNLCRYNYTTLVDLYLKPKRESLTDISKV</sequence>
<keyword evidence="2" id="KW-1185">Reference proteome</keyword>
<gene>
    <name evidence="1" type="ORF">M9Y10_035057</name>
</gene>
<reference evidence="1 2" key="1">
    <citation type="submission" date="2024-04" db="EMBL/GenBank/DDBJ databases">
        <title>Tritrichomonas musculus Genome.</title>
        <authorList>
            <person name="Alves-Ferreira E."/>
            <person name="Grigg M."/>
            <person name="Lorenzi H."/>
            <person name="Galac M."/>
        </authorList>
    </citation>
    <scope>NUCLEOTIDE SEQUENCE [LARGE SCALE GENOMIC DNA]</scope>
    <source>
        <strain evidence="1 2">EAF2021</strain>
    </source>
</reference>
<accession>A0ABR2KGS4</accession>
<dbReference type="Proteomes" id="UP001470230">
    <property type="component" value="Unassembled WGS sequence"/>
</dbReference>
<organism evidence="1 2">
    <name type="scientific">Tritrichomonas musculus</name>
    <dbReference type="NCBI Taxonomy" id="1915356"/>
    <lineage>
        <taxon>Eukaryota</taxon>
        <taxon>Metamonada</taxon>
        <taxon>Parabasalia</taxon>
        <taxon>Tritrichomonadida</taxon>
        <taxon>Tritrichomonadidae</taxon>
        <taxon>Tritrichomonas</taxon>
    </lineage>
</organism>
<comment type="caution">
    <text evidence="1">The sequence shown here is derived from an EMBL/GenBank/DDBJ whole genome shotgun (WGS) entry which is preliminary data.</text>
</comment>
<protein>
    <recommendedName>
        <fullName evidence="3">DUF3447 domain-containing protein</fullName>
    </recommendedName>
</protein>
<evidence type="ECO:0000313" key="2">
    <source>
        <dbReference type="Proteomes" id="UP001470230"/>
    </source>
</evidence>
<dbReference type="EMBL" id="JAPFFF010000005">
    <property type="protein sequence ID" value="KAK8890284.1"/>
    <property type="molecule type" value="Genomic_DNA"/>
</dbReference>
<name>A0ABR2KGS4_9EUKA</name>
<dbReference type="InterPro" id="IPR036770">
    <property type="entry name" value="Ankyrin_rpt-contain_sf"/>
</dbReference>
<dbReference type="SUPFAM" id="SSF48403">
    <property type="entry name" value="Ankyrin repeat"/>
    <property type="match status" value="1"/>
</dbReference>
<evidence type="ECO:0000313" key="1">
    <source>
        <dbReference type="EMBL" id="KAK8890284.1"/>
    </source>
</evidence>
<proteinExistence type="predicted"/>